<gene>
    <name evidence="10" type="primary">sctC</name>
    <name evidence="16" type="ORF">Sps_05552</name>
</gene>
<dbReference type="HAMAP" id="MF_02219">
    <property type="entry name" value="Type_III_secretin"/>
    <property type="match status" value="1"/>
</dbReference>
<evidence type="ECO:0000259" key="13">
    <source>
        <dbReference type="Pfam" id="PF00263"/>
    </source>
</evidence>
<keyword evidence="3 10" id="KW-0813">Transport</keyword>
<evidence type="ECO:0000256" key="6">
    <source>
        <dbReference type="ARBA" id="ARBA00023010"/>
    </source>
</evidence>
<evidence type="ECO:0000256" key="1">
    <source>
        <dbReference type="ARBA" id="ARBA00004442"/>
    </source>
</evidence>
<dbReference type="GO" id="GO:0015627">
    <property type="term" value="C:type II protein secretion system complex"/>
    <property type="evidence" value="ECO:0007669"/>
    <property type="project" value="TreeGrafter"/>
</dbReference>
<evidence type="ECO:0000256" key="9">
    <source>
        <dbReference type="ARBA" id="ARBA00023237"/>
    </source>
</evidence>
<feature type="signal peptide" evidence="10">
    <location>
        <begin position="1"/>
        <end position="27"/>
    </location>
</feature>
<dbReference type="GO" id="GO:0009279">
    <property type="term" value="C:cell outer membrane"/>
    <property type="evidence" value="ECO:0007669"/>
    <property type="project" value="UniProtKB-SubCell"/>
</dbReference>
<evidence type="ECO:0000256" key="10">
    <source>
        <dbReference type="HAMAP-Rule" id="MF_02219"/>
    </source>
</evidence>
<dbReference type="EMBL" id="CP014782">
    <property type="protein sequence ID" value="AQS40615.1"/>
    <property type="molecule type" value="Genomic_DNA"/>
</dbReference>
<dbReference type="InterPro" id="IPR050810">
    <property type="entry name" value="Bact_Secretion_Sys_Channel"/>
</dbReference>
<feature type="domain" description="NolW-like" evidence="14">
    <location>
        <begin position="186"/>
        <end position="287"/>
    </location>
</feature>
<evidence type="ECO:0000313" key="16">
    <source>
        <dbReference type="EMBL" id="AQS40615.1"/>
    </source>
</evidence>
<evidence type="ECO:0000256" key="8">
    <source>
        <dbReference type="ARBA" id="ARBA00023136"/>
    </source>
</evidence>
<dbReference type="Pfam" id="PF03958">
    <property type="entry name" value="Secretin_N"/>
    <property type="match status" value="2"/>
</dbReference>
<dbReference type="InterPro" id="IPR049034">
    <property type="entry name" value="T3S_SPI-1_N0"/>
</dbReference>
<keyword evidence="8 10" id="KW-0472">Membrane</keyword>
<evidence type="ECO:0000256" key="5">
    <source>
        <dbReference type="ARBA" id="ARBA00022927"/>
    </source>
</evidence>
<dbReference type="OrthoDB" id="9775455at2"/>
<feature type="domain" description="SPI-1 type 3 secretion system secretin N0" evidence="15">
    <location>
        <begin position="39"/>
        <end position="105"/>
    </location>
</feature>
<evidence type="ECO:0000256" key="12">
    <source>
        <dbReference type="SAM" id="MobiDB-lite"/>
    </source>
</evidence>
<evidence type="ECO:0000256" key="7">
    <source>
        <dbReference type="ARBA" id="ARBA00023026"/>
    </source>
</evidence>
<feature type="chain" id="PRO_5026404785" description="Type 3 secretion system secretin" evidence="10">
    <location>
        <begin position="28"/>
        <end position="614"/>
    </location>
</feature>
<dbReference type="GO" id="GO:0030254">
    <property type="term" value="P:protein secretion by the type III secretion system"/>
    <property type="evidence" value="ECO:0007669"/>
    <property type="project" value="UniProtKB-UniRule"/>
</dbReference>
<dbReference type="InterPro" id="IPR038591">
    <property type="entry name" value="NolW-like_sf"/>
</dbReference>
<accession>A0A1S6HYJ2</accession>
<feature type="domain" description="Type II/III secretion system secretin-like" evidence="13">
    <location>
        <begin position="359"/>
        <end position="519"/>
    </location>
</feature>
<name>A0A1S6HYJ2_9GAMM</name>
<evidence type="ECO:0000313" key="17">
    <source>
        <dbReference type="Proteomes" id="UP000189545"/>
    </source>
</evidence>
<dbReference type="InterPro" id="IPR005644">
    <property type="entry name" value="NolW-like"/>
</dbReference>
<evidence type="ECO:0000256" key="2">
    <source>
        <dbReference type="ARBA" id="ARBA00007032"/>
    </source>
</evidence>
<dbReference type="InterPro" id="IPR004846">
    <property type="entry name" value="T2SS/T3SS_dom"/>
</dbReference>
<dbReference type="Pfam" id="PF21304">
    <property type="entry name" value="T3S_SPI-1_N0"/>
    <property type="match status" value="1"/>
</dbReference>
<evidence type="ECO:0000259" key="15">
    <source>
        <dbReference type="Pfam" id="PF21304"/>
    </source>
</evidence>
<dbReference type="NCBIfam" id="TIGR02516">
    <property type="entry name" value="type_III_yscC"/>
    <property type="match status" value="1"/>
</dbReference>
<dbReference type="Gene3D" id="3.30.1370.120">
    <property type="match status" value="2"/>
</dbReference>
<comment type="function">
    <text evidence="10">Component of the type III secretion system (T3SS), also called injectisome, which is used to inject bacterial effector proteins into eukaryotic host cells. Forms a ring-shaped multimeric structure with an apparent central pore in the outer membrane.</text>
</comment>
<dbReference type="GO" id="GO:0030257">
    <property type="term" value="C:type III protein secretion system complex"/>
    <property type="evidence" value="ECO:0007669"/>
    <property type="project" value="UniProtKB-UniRule"/>
</dbReference>
<keyword evidence="7" id="KW-0843">Virulence</keyword>
<keyword evidence="5 10" id="KW-0653">Protein transport</keyword>
<comment type="subcellular location">
    <subcellularLocation>
        <location evidence="1 10 11">Cell outer membrane</location>
    </subcellularLocation>
</comment>
<dbReference type="InterPro" id="IPR004845">
    <property type="entry name" value="T2SS_GspD_CS"/>
</dbReference>
<keyword evidence="9 10" id="KW-0998">Cell outer membrane</keyword>
<evidence type="ECO:0000256" key="11">
    <source>
        <dbReference type="RuleBase" id="RU004004"/>
    </source>
</evidence>
<dbReference type="KEGG" id="spsw:Sps_05552"/>
<dbReference type="AlphaFoldDB" id="A0A1S6HYJ2"/>
<dbReference type="PANTHER" id="PTHR30332:SF5">
    <property type="entry name" value="SPI-1 TYPE 3 SECRETION SYSTEM SECRETIN"/>
    <property type="match status" value="1"/>
</dbReference>
<keyword evidence="6 10" id="KW-0811">Translocation</keyword>
<evidence type="ECO:0000259" key="14">
    <source>
        <dbReference type="Pfam" id="PF03958"/>
    </source>
</evidence>
<reference evidence="16 17" key="1">
    <citation type="submission" date="2016-03" db="EMBL/GenBank/DDBJ databases">
        <title>Complete genome sequence of Shewanella psychrophila WP2, a deep sea bacterium isolated from west Pacific sediment.</title>
        <authorList>
            <person name="Xu G."/>
            <person name="Jian H."/>
        </authorList>
    </citation>
    <scope>NUCLEOTIDE SEQUENCE [LARGE SCALE GENOMIC DNA]</scope>
    <source>
        <strain evidence="16 17">WP2</strain>
    </source>
</reference>
<dbReference type="InterPro" id="IPR003522">
    <property type="entry name" value="T3SS_OM_pore_YscC"/>
</dbReference>
<keyword evidence="17" id="KW-1185">Reference proteome</keyword>
<evidence type="ECO:0000256" key="4">
    <source>
        <dbReference type="ARBA" id="ARBA00022729"/>
    </source>
</evidence>
<dbReference type="STRING" id="225848.Sps_05552"/>
<feature type="region of interest" description="Disordered" evidence="12">
    <location>
        <begin position="231"/>
        <end position="250"/>
    </location>
</feature>
<comment type="subunit">
    <text evidence="10">The core secretion machinery of the T3SS is composed of approximately 20 different proteins, including cytoplasmic components, a base, an export apparatus and a needle. This subunit is part of the base, which anchors the injectisome in the bacterial cell envelope. Forms a stable homooligomeric complex.</text>
</comment>
<dbReference type="PANTHER" id="PTHR30332">
    <property type="entry name" value="PROBABLE GENERAL SECRETION PATHWAY PROTEIN D"/>
    <property type="match status" value="1"/>
</dbReference>
<dbReference type="Gene3D" id="3.55.50.30">
    <property type="match status" value="1"/>
</dbReference>
<keyword evidence="4 10" id="KW-0732">Signal</keyword>
<dbReference type="PROSITE" id="PS00875">
    <property type="entry name" value="T2SP_D"/>
    <property type="match status" value="1"/>
</dbReference>
<sequence precursor="true">MKWINPGSYSRALWGISLSLLSMAALAQPLDWVDRDFKYYANNDSLRDVITNFATNYGVSAAVSGQVSEQISGRFSPDDPEAFLNYLASLYNLTWYYDGAVLYVYKAVETQSKLIQLNQVPVEDLQETLESTGIWEERFGWRAITGKGSVYLAGPPRYVQLVTQVAEVLELHESQQVAKNDDFYIEIIPLKYASATDRSISYREQEIIVPGVATILENILSGVDANIVSQSEGEADSDAETQGKSRFRNGAKVQAEPGLNSIIVRDSRSRLPLYRRLIQQLDKPQRQIEIGLSIIDISVNELEQLGVDWTVGIEAGDNQIIDINTTGDTTGDITLGNGLDFSSVLDKTNLNYLLAQVNLLQQEGSGQIVSRPTLLTQENVQAVLSTSETFYIQLIGEKSQSLEKVTSGMVFKVIPRIVGDRNTARPDINLSLQIEDGSQIPDGAINGVPSTRKTEMSTLATVKQGQSLLIGGVYRDEITQRLRKVPWLGDIPWVGQLFRSQANTKRRTVRLFIVEPRIITQGLGNNIVVGNNQDLRGQMVGIEDISNLNQSFRSALSFYRCQTTEEAVQQQQGLLGDEISSRRQDCRLPTGEMGARIVPGECDESDLSCFFPTE</sequence>
<comment type="similarity">
    <text evidence="2 10">Belongs to the bacterial secretin family. T3SS SctC subfamily.</text>
</comment>
<dbReference type="PRINTS" id="PR01337">
    <property type="entry name" value="TYPE3OMGPROT"/>
</dbReference>
<dbReference type="Pfam" id="PF00263">
    <property type="entry name" value="Secretin"/>
    <property type="match status" value="1"/>
</dbReference>
<proteinExistence type="inferred from homology"/>
<feature type="domain" description="NolW-like" evidence="14">
    <location>
        <begin position="113"/>
        <end position="171"/>
    </location>
</feature>
<dbReference type="Proteomes" id="UP000189545">
    <property type="component" value="Chromosome"/>
</dbReference>
<dbReference type="RefSeq" id="WP_077755388.1">
    <property type="nucleotide sequence ID" value="NZ_CP014782.1"/>
</dbReference>
<organism evidence="16 17">
    <name type="scientific">Shewanella psychrophila</name>
    <dbReference type="NCBI Taxonomy" id="225848"/>
    <lineage>
        <taxon>Bacteria</taxon>
        <taxon>Pseudomonadati</taxon>
        <taxon>Pseudomonadota</taxon>
        <taxon>Gammaproteobacteria</taxon>
        <taxon>Alteromonadales</taxon>
        <taxon>Shewanellaceae</taxon>
        <taxon>Shewanella</taxon>
    </lineage>
</organism>
<protein>
    <recommendedName>
        <fullName evidence="10">Type 3 secretion system secretin</fullName>
        <shortName evidence="10">T3SS secretin</shortName>
    </recommendedName>
</protein>
<evidence type="ECO:0000256" key="3">
    <source>
        <dbReference type="ARBA" id="ARBA00022448"/>
    </source>
</evidence>